<accession>A0A2K8P8X1</accession>
<organism evidence="1 2">
    <name type="scientific">Streptomyces lavendulae subsp. lavendulae</name>
    <dbReference type="NCBI Taxonomy" id="58340"/>
    <lineage>
        <taxon>Bacteria</taxon>
        <taxon>Bacillati</taxon>
        <taxon>Actinomycetota</taxon>
        <taxon>Actinomycetes</taxon>
        <taxon>Kitasatosporales</taxon>
        <taxon>Streptomycetaceae</taxon>
        <taxon>Streptomyces</taxon>
    </lineage>
</organism>
<keyword evidence="2" id="KW-1185">Reference proteome</keyword>
<evidence type="ECO:0000313" key="2">
    <source>
        <dbReference type="Proteomes" id="UP000231791"/>
    </source>
</evidence>
<dbReference type="Gene3D" id="3.40.50.720">
    <property type="entry name" value="NAD(P)-binding Rossmann-like Domain"/>
    <property type="match status" value="1"/>
</dbReference>
<name>A0A2K8P8X1_STRLA</name>
<dbReference type="EMBL" id="CP024985">
    <property type="protein sequence ID" value="ATZ23184.1"/>
    <property type="molecule type" value="Genomic_DNA"/>
</dbReference>
<sequence>MVSPAGFTPGTAAVTGSDSGIGRAVAVRFSRSGIDMGIT</sequence>
<gene>
    <name evidence="1" type="ORF">SLAV_06395</name>
</gene>
<protein>
    <submittedName>
        <fullName evidence="1">Oxidoreductase</fullName>
    </submittedName>
</protein>
<dbReference type="KEGG" id="slx:SLAV_06395"/>
<dbReference type="InterPro" id="IPR036291">
    <property type="entry name" value="NAD(P)-bd_dom_sf"/>
</dbReference>
<evidence type="ECO:0000313" key="1">
    <source>
        <dbReference type="EMBL" id="ATZ23184.1"/>
    </source>
</evidence>
<dbReference type="SUPFAM" id="SSF51735">
    <property type="entry name" value="NAD(P)-binding Rossmann-fold domains"/>
    <property type="match status" value="1"/>
</dbReference>
<proteinExistence type="predicted"/>
<reference evidence="1 2" key="1">
    <citation type="submission" date="2017-11" db="EMBL/GenBank/DDBJ databases">
        <title>Complete genome sequence of Streptomyces lavendulae subsp. lavendulae CCM 3239 (formerly 'Streptomyces aureofaciens CCM 3239'), the producer of the angucycline-type antibiotic auricin.</title>
        <authorList>
            <person name="Busche T."/>
            <person name="Novakova R."/>
            <person name="Al'Dilaimi A."/>
            <person name="Homerova D."/>
            <person name="Feckova L."/>
            <person name="Rezuchova B."/>
            <person name="Mingyar E."/>
            <person name="Csolleiova D."/>
            <person name="Bekeova C."/>
            <person name="Winkler A."/>
            <person name="Sevcikova B."/>
            <person name="Kalinowski J."/>
            <person name="Kormanec J."/>
            <person name="Ruckert C."/>
        </authorList>
    </citation>
    <scope>NUCLEOTIDE SEQUENCE [LARGE SCALE GENOMIC DNA]</scope>
    <source>
        <strain evidence="1 2">CCM 3239</strain>
    </source>
</reference>
<dbReference type="AlphaFoldDB" id="A0A2K8P8X1"/>
<dbReference type="Proteomes" id="UP000231791">
    <property type="component" value="Chromosome"/>
</dbReference>